<evidence type="ECO:0000313" key="5">
    <source>
        <dbReference type="Proteomes" id="UP000215137"/>
    </source>
</evidence>
<dbReference type="AlphaFoldDB" id="A0A248TI89"/>
<dbReference type="KEGG" id="bko:CKF48_11770"/>
<dbReference type="GO" id="GO:0015888">
    <property type="term" value="P:thiamine transport"/>
    <property type="evidence" value="ECO:0007669"/>
    <property type="project" value="TreeGrafter"/>
</dbReference>
<dbReference type="Pfam" id="PF13416">
    <property type="entry name" value="SBP_bac_8"/>
    <property type="match status" value="1"/>
</dbReference>
<dbReference type="GO" id="GO:0030288">
    <property type="term" value="C:outer membrane-bounded periplasmic space"/>
    <property type="evidence" value="ECO:0007669"/>
    <property type="project" value="TreeGrafter"/>
</dbReference>
<proteinExistence type="predicted"/>
<dbReference type="PANTHER" id="PTHR30006:SF2">
    <property type="entry name" value="ABC TRANSPORTER SUBSTRATE-BINDING PROTEIN"/>
    <property type="match status" value="1"/>
</dbReference>
<evidence type="ECO:0000313" key="4">
    <source>
        <dbReference type="EMBL" id="ASV67926.1"/>
    </source>
</evidence>
<feature type="signal peptide" evidence="3">
    <location>
        <begin position="1"/>
        <end position="20"/>
    </location>
</feature>
<gene>
    <name evidence="4" type="ORF">CKF48_11770</name>
</gene>
<sequence length="366" mass="39413">MKKIITALSIFMLLCLAACGAPTPQKSGEQASSEGGGSDSKSITVAGNGGVIEQTIRDVIAPKFEEETGIKVNYIPGLSGEILSKVELQKNAPHIDIAFFVPTDVYRANEKDLTETLSEENVPNFSNVIDDFVSVEGAGAPVFGLAIAPAYNTESFEKNGWGPIESWNDLVSGDYEGKTAFVDITNDWGFNTLNALAIANGGSTDNVNPGIEKAKELAGYSTTFYKNSTQVMPAIQQGAADLSVLGSYVISDLAESGIPIKMAIPKEGVPLQAFSATLVKNTPKEEQALQFIDYLVSEEAQSLIAEEGFYPIAEGVELPEKYQESIGIAEDDPTFKPDVPQFAEIRAEWSDRWNKEVVPEIGKLLE</sequence>
<dbReference type="OrthoDB" id="179400at2"/>
<feature type="chain" id="PRO_5039208026" evidence="3">
    <location>
        <begin position="21"/>
        <end position="366"/>
    </location>
</feature>
<dbReference type="RefSeq" id="WP_095371495.1">
    <property type="nucleotide sequence ID" value="NZ_CP022983.1"/>
</dbReference>
<organism evidence="4 5">
    <name type="scientific">Cytobacillus kochii</name>
    <dbReference type="NCBI Taxonomy" id="859143"/>
    <lineage>
        <taxon>Bacteria</taxon>
        <taxon>Bacillati</taxon>
        <taxon>Bacillota</taxon>
        <taxon>Bacilli</taxon>
        <taxon>Bacillales</taxon>
        <taxon>Bacillaceae</taxon>
        <taxon>Cytobacillus</taxon>
    </lineage>
</organism>
<evidence type="ECO:0000256" key="1">
    <source>
        <dbReference type="ARBA" id="ARBA00022729"/>
    </source>
</evidence>
<dbReference type="PANTHER" id="PTHR30006">
    <property type="entry name" value="THIAMINE-BINDING PERIPLASMIC PROTEIN-RELATED"/>
    <property type="match status" value="1"/>
</dbReference>
<feature type="region of interest" description="Disordered" evidence="2">
    <location>
        <begin position="25"/>
        <end position="45"/>
    </location>
</feature>
<keyword evidence="5" id="KW-1185">Reference proteome</keyword>
<keyword evidence="1 3" id="KW-0732">Signal</keyword>
<dbReference type="EMBL" id="CP022983">
    <property type="protein sequence ID" value="ASV67926.1"/>
    <property type="molecule type" value="Genomic_DNA"/>
</dbReference>
<accession>A0A248TI89</accession>
<evidence type="ECO:0000256" key="3">
    <source>
        <dbReference type="SAM" id="SignalP"/>
    </source>
</evidence>
<reference evidence="4 5" key="1">
    <citation type="submission" date="2017-08" db="EMBL/GenBank/DDBJ databases">
        <title>Complete Genome Sequence of Bacillus kochii Oregon-R-modENCODE STRAIN BDGP4, isolated from Drosophila melanogaster gut.</title>
        <authorList>
            <person name="Wan K.H."/>
            <person name="Yu C."/>
            <person name="Park S."/>
            <person name="Hammonds A.S."/>
            <person name="Booth B.W."/>
            <person name="Celniker S.E."/>
        </authorList>
    </citation>
    <scope>NUCLEOTIDE SEQUENCE [LARGE SCALE GENOMIC DNA]</scope>
    <source>
        <strain evidence="4 5">BDGP4</strain>
    </source>
</reference>
<dbReference type="GO" id="GO:0030976">
    <property type="term" value="F:thiamine pyrophosphate binding"/>
    <property type="evidence" value="ECO:0007669"/>
    <property type="project" value="TreeGrafter"/>
</dbReference>
<dbReference type="GO" id="GO:0030975">
    <property type="term" value="F:thiamine binding"/>
    <property type="evidence" value="ECO:0007669"/>
    <property type="project" value="TreeGrafter"/>
</dbReference>
<dbReference type="CDD" id="cd13589">
    <property type="entry name" value="PBP2_polyamine_RpCGA009"/>
    <property type="match status" value="1"/>
</dbReference>
<dbReference type="SUPFAM" id="SSF53850">
    <property type="entry name" value="Periplasmic binding protein-like II"/>
    <property type="match status" value="1"/>
</dbReference>
<name>A0A248TI89_9BACI</name>
<dbReference type="Proteomes" id="UP000215137">
    <property type="component" value="Chromosome"/>
</dbReference>
<protein>
    <submittedName>
        <fullName evidence="4">ABC transporter substrate-binding protein</fullName>
    </submittedName>
</protein>
<dbReference type="InterPro" id="IPR006059">
    <property type="entry name" value="SBP"/>
</dbReference>
<dbReference type="Gene3D" id="3.40.190.10">
    <property type="entry name" value="Periplasmic binding protein-like II"/>
    <property type="match status" value="2"/>
</dbReference>
<evidence type="ECO:0000256" key="2">
    <source>
        <dbReference type="SAM" id="MobiDB-lite"/>
    </source>
</evidence>